<sequence length="204" mass="21821">MEAAGLAALLLAPATLVLPAEAATSTIGRTWPIAEPDALSEIEGKVASLPPMTSRFGPRSDWTAMRSAALGVARRNAVRTVVPFYTLGDDIRLPDGRVLYPKGFTFNPLTYVRLPQRLIVVHAGEVGWALDEARPTDWILLASGSSPSPDPIALSQKVGRPIFILEDAVRQRLGLTVAPVIISQAGTKLVLDERAPAPVSRTAR</sequence>
<accession>A0A838L6D3</accession>
<feature type="chain" id="PRO_5032707211" evidence="1">
    <location>
        <begin position="23"/>
        <end position="204"/>
    </location>
</feature>
<proteinExistence type="predicted"/>
<dbReference type="Proteomes" id="UP000570166">
    <property type="component" value="Unassembled WGS sequence"/>
</dbReference>
<dbReference type="AlphaFoldDB" id="A0A838L6D3"/>
<evidence type="ECO:0000313" key="2">
    <source>
        <dbReference type="EMBL" id="MBA2934607.1"/>
    </source>
</evidence>
<protein>
    <submittedName>
        <fullName evidence="2">Conjugal transfer protein TraW</fullName>
    </submittedName>
</protein>
<keyword evidence="1" id="KW-0732">Signal</keyword>
<comment type="caution">
    <text evidence="2">The sequence shown here is derived from an EMBL/GenBank/DDBJ whole genome shotgun (WGS) entry which is preliminary data.</text>
</comment>
<evidence type="ECO:0000313" key="3">
    <source>
        <dbReference type="Proteomes" id="UP000570166"/>
    </source>
</evidence>
<organism evidence="2 3">
    <name type="scientific">Sphingomonas chungangi</name>
    <dbReference type="NCBI Taxonomy" id="2683589"/>
    <lineage>
        <taxon>Bacteria</taxon>
        <taxon>Pseudomonadati</taxon>
        <taxon>Pseudomonadota</taxon>
        <taxon>Alphaproteobacteria</taxon>
        <taxon>Sphingomonadales</taxon>
        <taxon>Sphingomonadaceae</taxon>
        <taxon>Sphingomonas</taxon>
    </lineage>
</organism>
<evidence type="ECO:0000256" key="1">
    <source>
        <dbReference type="SAM" id="SignalP"/>
    </source>
</evidence>
<keyword evidence="3" id="KW-1185">Reference proteome</keyword>
<dbReference type="EMBL" id="JACEIB010000006">
    <property type="protein sequence ID" value="MBA2934607.1"/>
    <property type="molecule type" value="Genomic_DNA"/>
</dbReference>
<gene>
    <name evidence="2" type="ORF">HZF05_10925</name>
</gene>
<feature type="signal peptide" evidence="1">
    <location>
        <begin position="1"/>
        <end position="22"/>
    </location>
</feature>
<name>A0A838L6D3_9SPHN</name>
<reference evidence="2 3" key="1">
    <citation type="submission" date="2020-07" db="EMBL/GenBank/DDBJ databases">
        <authorList>
            <person name="Sun Q."/>
        </authorList>
    </citation>
    <scope>NUCLEOTIDE SEQUENCE [LARGE SCALE GENOMIC DNA]</scope>
    <source>
        <strain evidence="2 3">CGMCC 1.13654</strain>
    </source>
</reference>